<evidence type="ECO:0000256" key="3">
    <source>
        <dbReference type="ARBA" id="ARBA00013229"/>
    </source>
</evidence>
<dbReference type="EMBL" id="QGNW01001255">
    <property type="protein sequence ID" value="RVW48289.1"/>
    <property type="molecule type" value="Genomic_DNA"/>
</dbReference>
<sequence>MGFAVAAMKMVHRGYIVVLLVELLVFCSFMASSATSSNDMSTAILIRVDQSGNGDYGKIQDAIDAVPSNNSQLYFILVKPGTYREKIVVPADKPFITLSGTQASTTIITWGDGGEIFESPTLSILASDFVGRYLTIQIQTLTEISNLYDDCLQNAFGTSGKAVAVRVSGDRAAFYNCRILSYQDTLLDDAGRHYYSNCYIEGATDFICGSAASLFEKCHLHSLSEGNGAITAQQRESTSENTGFTFLGCKITGVGTPYLGRPWVLTLGWCLLYPSCPVWYSHRDGMTGETPTSKGIYVICPSDPSVLSIIDFLPCFWFYSTVYYGEYKCYGPGANRTERVEWSRSLSSDEAVPFLTKEMIGGQGWLRPAPTHFMRGSSVITMNTDGKN</sequence>
<name>A0A438EKM7_VITVI</name>
<comment type="pathway">
    <text evidence="1">Glycan metabolism; pectin degradation; 2-dehydro-3-deoxy-D-gluconate from pectin: step 1/5.</text>
</comment>
<keyword evidence="4" id="KW-0378">Hydrolase</keyword>
<dbReference type="Proteomes" id="UP000288805">
    <property type="component" value="Unassembled WGS sequence"/>
</dbReference>
<dbReference type="InterPro" id="IPR011050">
    <property type="entry name" value="Pectin_lyase_fold/virulence"/>
</dbReference>
<gene>
    <name evidence="8" type="primary">PME11_2</name>
    <name evidence="8" type="ORF">CK203_069659</name>
</gene>
<dbReference type="EC" id="3.1.1.11" evidence="3"/>
<dbReference type="Pfam" id="PF01095">
    <property type="entry name" value="Pectinesterase"/>
    <property type="match status" value="1"/>
</dbReference>
<dbReference type="InterPro" id="IPR012334">
    <property type="entry name" value="Pectin_lyas_fold"/>
</dbReference>
<keyword evidence="5" id="KW-0063">Aspartyl esterase</keyword>
<evidence type="ECO:0000313" key="8">
    <source>
        <dbReference type="EMBL" id="RVW48289.1"/>
    </source>
</evidence>
<keyword evidence="6" id="KW-0732">Signal</keyword>
<organism evidence="8 9">
    <name type="scientific">Vitis vinifera</name>
    <name type="common">Grape</name>
    <dbReference type="NCBI Taxonomy" id="29760"/>
    <lineage>
        <taxon>Eukaryota</taxon>
        <taxon>Viridiplantae</taxon>
        <taxon>Streptophyta</taxon>
        <taxon>Embryophyta</taxon>
        <taxon>Tracheophyta</taxon>
        <taxon>Spermatophyta</taxon>
        <taxon>Magnoliopsida</taxon>
        <taxon>eudicotyledons</taxon>
        <taxon>Gunneridae</taxon>
        <taxon>Pentapetalae</taxon>
        <taxon>rosids</taxon>
        <taxon>Vitales</taxon>
        <taxon>Vitaceae</taxon>
        <taxon>Viteae</taxon>
        <taxon>Vitis</taxon>
    </lineage>
</organism>
<dbReference type="GO" id="GO:0045490">
    <property type="term" value="P:pectin catabolic process"/>
    <property type="evidence" value="ECO:0007669"/>
    <property type="project" value="UniProtKB-UniPathway"/>
</dbReference>
<feature type="domain" description="Pectinesterase catalytic" evidence="7">
    <location>
        <begin position="48"/>
        <end position="263"/>
    </location>
</feature>
<dbReference type="GO" id="GO:0042545">
    <property type="term" value="P:cell wall modification"/>
    <property type="evidence" value="ECO:0007669"/>
    <property type="project" value="InterPro"/>
</dbReference>
<accession>A0A438EKM7</accession>
<reference evidence="8 9" key="1">
    <citation type="journal article" date="2018" name="PLoS Genet.">
        <title>Population sequencing reveals clonal diversity and ancestral inbreeding in the grapevine cultivar Chardonnay.</title>
        <authorList>
            <person name="Roach M.J."/>
            <person name="Johnson D.L."/>
            <person name="Bohlmann J."/>
            <person name="van Vuuren H.J."/>
            <person name="Jones S.J."/>
            <person name="Pretorius I.S."/>
            <person name="Schmidt S.A."/>
            <person name="Borneman A.R."/>
        </authorList>
    </citation>
    <scope>NUCLEOTIDE SEQUENCE [LARGE SCALE GENOMIC DNA]</scope>
    <source>
        <strain evidence="9">cv. Chardonnay</strain>
        <tissue evidence="8">Leaf</tissue>
    </source>
</reference>
<dbReference type="UniPathway" id="UPA00545">
    <property type="reaction ID" value="UER00823"/>
</dbReference>
<dbReference type="GO" id="GO:0030599">
    <property type="term" value="F:pectinesterase activity"/>
    <property type="evidence" value="ECO:0007669"/>
    <property type="project" value="UniProtKB-EC"/>
</dbReference>
<protein>
    <recommendedName>
        <fullName evidence="3">pectinesterase</fullName>
        <ecNumber evidence="3">3.1.1.11</ecNumber>
    </recommendedName>
</protein>
<dbReference type="Gene3D" id="2.160.20.10">
    <property type="entry name" value="Single-stranded right-handed beta-helix, Pectin lyase-like"/>
    <property type="match status" value="1"/>
</dbReference>
<evidence type="ECO:0000256" key="4">
    <source>
        <dbReference type="ARBA" id="ARBA00022801"/>
    </source>
</evidence>
<comment type="caution">
    <text evidence="8">The sequence shown here is derived from an EMBL/GenBank/DDBJ whole genome shotgun (WGS) entry which is preliminary data.</text>
</comment>
<dbReference type="AlphaFoldDB" id="A0A438EKM7"/>
<dbReference type="PANTHER" id="PTHR31321:SF72">
    <property type="entry name" value="PECTINESTERASE 11-RELATED"/>
    <property type="match status" value="1"/>
</dbReference>
<dbReference type="PANTHER" id="PTHR31321">
    <property type="entry name" value="ACYL-COA THIOESTER HYDROLASE YBHC-RELATED"/>
    <property type="match status" value="1"/>
</dbReference>
<feature type="chain" id="PRO_5019529008" description="pectinesterase" evidence="6">
    <location>
        <begin position="35"/>
        <end position="388"/>
    </location>
</feature>
<comment type="similarity">
    <text evidence="2">Belongs to the pectinesterase family.</text>
</comment>
<evidence type="ECO:0000256" key="1">
    <source>
        <dbReference type="ARBA" id="ARBA00005184"/>
    </source>
</evidence>
<evidence type="ECO:0000259" key="7">
    <source>
        <dbReference type="Pfam" id="PF01095"/>
    </source>
</evidence>
<evidence type="ECO:0000313" key="9">
    <source>
        <dbReference type="Proteomes" id="UP000288805"/>
    </source>
</evidence>
<dbReference type="SUPFAM" id="SSF51126">
    <property type="entry name" value="Pectin lyase-like"/>
    <property type="match status" value="1"/>
</dbReference>
<evidence type="ECO:0000256" key="5">
    <source>
        <dbReference type="ARBA" id="ARBA00023085"/>
    </source>
</evidence>
<feature type="signal peptide" evidence="6">
    <location>
        <begin position="1"/>
        <end position="34"/>
    </location>
</feature>
<evidence type="ECO:0000256" key="2">
    <source>
        <dbReference type="ARBA" id="ARBA00008891"/>
    </source>
</evidence>
<proteinExistence type="inferred from homology"/>
<evidence type="ECO:0000256" key="6">
    <source>
        <dbReference type="SAM" id="SignalP"/>
    </source>
</evidence>
<dbReference type="InterPro" id="IPR000070">
    <property type="entry name" value="Pectinesterase_cat"/>
</dbReference>